<dbReference type="PANTHER" id="PTHR35910">
    <property type="entry name" value="2EXR DOMAIN-CONTAINING PROTEIN"/>
    <property type="match status" value="1"/>
</dbReference>
<evidence type="ECO:0000313" key="2">
    <source>
        <dbReference type="EMBL" id="PMD50740.1"/>
    </source>
</evidence>
<evidence type="ECO:0000259" key="1">
    <source>
        <dbReference type="Pfam" id="PF20150"/>
    </source>
</evidence>
<dbReference type="AlphaFoldDB" id="A0A2J6SJ23"/>
<protein>
    <recommendedName>
        <fullName evidence="1">2EXR domain-containing protein</fullName>
    </recommendedName>
</protein>
<keyword evidence="3" id="KW-1185">Reference proteome</keyword>
<dbReference type="GeneID" id="36596300"/>
<sequence length="499" mass="57159">MTHNETGMLEPLLPKENDKFQGFITGRVVRGKVRHPNPVNLRIQENTGPYWVVADTMQMCAHGFKEDADCILLLEVLVNRNDLRRLSIVLFYFRLLHLQRTDILPKLLDRADQRRQAFGGDLKFASLTRRPPPTPKGSTIPSRLHINTFNTTTFKSRWLSKRRTRPSRSPVDLLKSLLTSVNSLRDEVSLLRSENTETKDILTTALASISPPTPRGAFSLFPDLATETRHMIWDAALHIPRIVGAKIVLRKKEEALTPTAPNSPILFVNKESRAWAKNLLVCFMVKENLSRDRIPLLYINPAVDTMWMVNCTWARARNGSVAALWGESMIRKVAVPFETWTGMLVSLDVEDENILRLLIELREKGIEMVIFALGDEGAAERLDTVFIEPKEIPAFYLDHELIQEIKGTQFNRNEEVKWSSCRYCANEWIKITRDMYMETVGITKKSPTDSSNEMHNVMVQWSLENWEPPRLEFMEVTTRKQLGKLKKFSEGNGCGGSRE</sequence>
<name>A0A2J6SJ23_9HELO</name>
<dbReference type="InterPro" id="IPR045518">
    <property type="entry name" value="2EXR"/>
</dbReference>
<dbReference type="Proteomes" id="UP000235371">
    <property type="component" value="Unassembled WGS sequence"/>
</dbReference>
<evidence type="ECO:0000313" key="3">
    <source>
        <dbReference type="Proteomes" id="UP000235371"/>
    </source>
</evidence>
<dbReference type="Pfam" id="PF20150">
    <property type="entry name" value="2EXR"/>
    <property type="match status" value="1"/>
</dbReference>
<dbReference type="InParanoid" id="A0A2J6SJ23"/>
<dbReference type="EMBL" id="KZ613913">
    <property type="protein sequence ID" value="PMD50740.1"/>
    <property type="molecule type" value="Genomic_DNA"/>
</dbReference>
<organism evidence="2 3">
    <name type="scientific">Hyaloscypha bicolor E</name>
    <dbReference type="NCBI Taxonomy" id="1095630"/>
    <lineage>
        <taxon>Eukaryota</taxon>
        <taxon>Fungi</taxon>
        <taxon>Dikarya</taxon>
        <taxon>Ascomycota</taxon>
        <taxon>Pezizomycotina</taxon>
        <taxon>Leotiomycetes</taxon>
        <taxon>Helotiales</taxon>
        <taxon>Hyaloscyphaceae</taxon>
        <taxon>Hyaloscypha</taxon>
        <taxon>Hyaloscypha bicolor</taxon>
    </lineage>
</organism>
<dbReference type="OrthoDB" id="3560099at2759"/>
<accession>A0A2J6SJ23</accession>
<proteinExistence type="predicted"/>
<reference evidence="2 3" key="1">
    <citation type="submission" date="2016-04" db="EMBL/GenBank/DDBJ databases">
        <title>A degradative enzymes factory behind the ericoid mycorrhizal symbiosis.</title>
        <authorList>
            <consortium name="DOE Joint Genome Institute"/>
            <person name="Martino E."/>
            <person name="Morin E."/>
            <person name="Grelet G."/>
            <person name="Kuo A."/>
            <person name="Kohler A."/>
            <person name="Daghino S."/>
            <person name="Barry K."/>
            <person name="Choi C."/>
            <person name="Cichocki N."/>
            <person name="Clum A."/>
            <person name="Copeland A."/>
            <person name="Hainaut M."/>
            <person name="Haridas S."/>
            <person name="Labutti K."/>
            <person name="Lindquist E."/>
            <person name="Lipzen A."/>
            <person name="Khouja H.-R."/>
            <person name="Murat C."/>
            <person name="Ohm R."/>
            <person name="Olson A."/>
            <person name="Spatafora J."/>
            <person name="Veneault-Fourrey C."/>
            <person name="Henrissat B."/>
            <person name="Grigoriev I."/>
            <person name="Martin F."/>
            <person name="Perotto S."/>
        </authorList>
    </citation>
    <scope>NUCLEOTIDE SEQUENCE [LARGE SCALE GENOMIC DNA]</scope>
    <source>
        <strain evidence="2 3">E</strain>
    </source>
</reference>
<dbReference type="PANTHER" id="PTHR35910:SF6">
    <property type="entry name" value="2EXR DOMAIN-CONTAINING PROTEIN"/>
    <property type="match status" value="1"/>
</dbReference>
<dbReference type="RefSeq" id="XP_024727644.1">
    <property type="nucleotide sequence ID" value="XM_024888224.1"/>
</dbReference>
<gene>
    <name evidence="2" type="ORF">K444DRAFT_710893</name>
</gene>
<feature type="domain" description="2EXR" evidence="1">
    <location>
        <begin position="218"/>
        <end position="306"/>
    </location>
</feature>